<dbReference type="Pfam" id="PF07735">
    <property type="entry name" value="FBA_2"/>
    <property type="match status" value="1"/>
</dbReference>
<dbReference type="InParanoid" id="E3NMR1"/>
<dbReference type="InterPro" id="IPR012885">
    <property type="entry name" value="F-box_Sdz-33"/>
</dbReference>
<organism evidence="3">
    <name type="scientific">Caenorhabditis remanei</name>
    <name type="common">Caenorhabditis vulgaris</name>
    <dbReference type="NCBI Taxonomy" id="31234"/>
    <lineage>
        <taxon>Eukaryota</taxon>
        <taxon>Metazoa</taxon>
        <taxon>Ecdysozoa</taxon>
        <taxon>Nematoda</taxon>
        <taxon>Chromadorea</taxon>
        <taxon>Rhabditida</taxon>
        <taxon>Rhabditina</taxon>
        <taxon>Rhabditomorpha</taxon>
        <taxon>Rhabditoidea</taxon>
        <taxon>Rhabditidae</taxon>
        <taxon>Peloderinae</taxon>
        <taxon>Caenorhabditis</taxon>
    </lineage>
</organism>
<dbReference type="HOGENOM" id="CLU_028840_6_0_1"/>
<sequence>MAEKIKLSFCSKKVSIQINNARMYSQKVIVDLDCSCHDIKVYSENNKDSFEIFVYFIYGQCNPNSIKRNRQVGFLSVIRHLLKIFRCKLSINNDYNSYSFEKTISELFDLQMEFKTLTINFNRAEDQLLLWNQISNKLGMVEDLLFLSSCDADFIPVFTSWPQTITIMNSNWFTLQTLLVCPCSSINLQKSRLENRDLDEILKNWKSGGFPNLERLIMHSQRFTNSGRTIMGMSLLELDWKVIQTDDGSKKAIISSRGQCIVMSVTPSE</sequence>
<proteinExistence type="predicted"/>
<protein>
    <recommendedName>
        <fullName evidence="1">Sdz-33 F-box domain-containing protein</fullName>
    </recommendedName>
</protein>
<dbReference type="EMBL" id="DS269095">
    <property type="protein sequence ID" value="EFP08665.1"/>
    <property type="molecule type" value="Genomic_DNA"/>
</dbReference>
<dbReference type="STRING" id="31234.E3NMR1"/>
<dbReference type="Proteomes" id="UP000008281">
    <property type="component" value="Unassembled WGS sequence"/>
</dbReference>
<accession>E3NMR1</accession>
<evidence type="ECO:0000313" key="3">
    <source>
        <dbReference type="Proteomes" id="UP000008281"/>
    </source>
</evidence>
<dbReference type="AlphaFoldDB" id="E3NMR1"/>
<dbReference type="OrthoDB" id="10663482at2759"/>
<feature type="domain" description="Sdz-33 F-box" evidence="1">
    <location>
        <begin position="164"/>
        <end position="216"/>
    </location>
</feature>
<evidence type="ECO:0000259" key="1">
    <source>
        <dbReference type="Pfam" id="PF07735"/>
    </source>
</evidence>
<dbReference type="eggNOG" id="ENOG502RT6G">
    <property type="taxonomic scope" value="Eukaryota"/>
</dbReference>
<reference evidence="2" key="1">
    <citation type="submission" date="2007-07" db="EMBL/GenBank/DDBJ databases">
        <title>PCAP assembly of the Caenorhabditis remanei genome.</title>
        <authorList>
            <consortium name="The Caenorhabditis remanei Sequencing Consortium"/>
            <person name="Wilson R.K."/>
        </authorList>
    </citation>
    <scope>NUCLEOTIDE SEQUENCE [LARGE SCALE GENOMIC DNA]</scope>
    <source>
        <strain evidence="2">PB4641</strain>
    </source>
</reference>
<dbReference type="PANTHER" id="PTHR21503">
    <property type="entry name" value="F-BOX-CONTAINING HYPOTHETICAL PROTEIN C.ELEGANS"/>
    <property type="match status" value="1"/>
</dbReference>
<evidence type="ECO:0000313" key="2">
    <source>
        <dbReference type="EMBL" id="EFP08665.1"/>
    </source>
</evidence>
<name>E3NMR1_CAERE</name>
<keyword evidence="3" id="KW-1185">Reference proteome</keyword>
<gene>
    <name evidence="2" type="ORF">CRE_30559</name>
</gene>